<keyword evidence="2" id="KW-1185">Reference proteome</keyword>
<dbReference type="EMBL" id="JAQIZT010000003">
    <property type="protein sequence ID" value="KAJ7003429.1"/>
    <property type="molecule type" value="Genomic_DNA"/>
</dbReference>
<reference evidence="1" key="1">
    <citation type="journal article" date="2023" name="Mol. Ecol. Resour.">
        <title>Chromosome-level genome assembly of a triploid poplar Populus alba 'Berolinensis'.</title>
        <authorList>
            <person name="Chen S."/>
            <person name="Yu Y."/>
            <person name="Wang X."/>
            <person name="Wang S."/>
            <person name="Zhang T."/>
            <person name="Zhou Y."/>
            <person name="He R."/>
            <person name="Meng N."/>
            <person name="Wang Y."/>
            <person name="Liu W."/>
            <person name="Liu Z."/>
            <person name="Liu J."/>
            <person name="Guo Q."/>
            <person name="Huang H."/>
            <person name="Sederoff R.R."/>
            <person name="Wang G."/>
            <person name="Qu G."/>
            <person name="Chen S."/>
        </authorList>
    </citation>
    <scope>NUCLEOTIDE SEQUENCE</scope>
    <source>
        <strain evidence="1">SC-2020</strain>
    </source>
</reference>
<evidence type="ECO:0000313" key="2">
    <source>
        <dbReference type="Proteomes" id="UP001164929"/>
    </source>
</evidence>
<comment type="caution">
    <text evidence="1">The sequence shown here is derived from an EMBL/GenBank/DDBJ whole genome shotgun (WGS) entry which is preliminary data.</text>
</comment>
<organism evidence="1 2">
    <name type="scientific">Populus alba x Populus x berolinensis</name>
    <dbReference type="NCBI Taxonomy" id="444605"/>
    <lineage>
        <taxon>Eukaryota</taxon>
        <taxon>Viridiplantae</taxon>
        <taxon>Streptophyta</taxon>
        <taxon>Embryophyta</taxon>
        <taxon>Tracheophyta</taxon>
        <taxon>Spermatophyta</taxon>
        <taxon>Magnoliopsida</taxon>
        <taxon>eudicotyledons</taxon>
        <taxon>Gunneridae</taxon>
        <taxon>Pentapetalae</taxon>
        <taxon>rosids</taxon>
        <taxon>fabids</taxon>
        <taxon>Malpighiales</taxon>
        <taxon>Salicaceae</taxon>
        <taxon>Saliceae</taxon>
        <taxon>Populus</taxon>
    </lineage>
</organism>
<name>A0AAD6WAE5_9ROSI</name>
<gene>
    <name evidence="1" type="ORF">NC653_008601</name>
</gene>
<evidence type="ECO:0000313" key="1">
    <source>
        <dbReference type="EMBL" id="KAJ7003429.1"/>
    </source>
</evidence>
<proteinExistence type="predicted"/>
<sequence length="44" mass="5078">MNSRLSALWKLNGGFDLMDGGHGFFMAKFDQENDRRKSWTEILG</sequence>
<protein>
    <submittedName>
        <fullName evidence="1">Uncharacterized protein</fullName>
    </submittedName>
</protein>
<dbReference type="AlphaFoldDB" id="A0AAD6WAE5"/>
<accession>A0AAD6WAE5</accession>
<dbReference type="Proteomes" id="UP001164929">
    <property type="component" value="Chromosome 3"/>
</dbReference>